<dbReference type="GO" id="GO:1990904">
    <property type="term" value="C:ribonucleoprotein complex"/>
    <property type="evidence" value="ECO:0007669"/>
    <property type="project" value="UniProtKB-KW"/>
</dbReference>
<dbReference type="Pfam" id="PF00471">
    <property type="entry name" value="Ribosomal_L33"/>
    <property type="match status" value="1"/>
</dbReference>
<dbReference type="HAMAP" id="MF_00294">
    <property type="entry name" value="Ribosomal_bL33"/>
    <property type="match status" value="1"/>
</dbReference>
<protein>
    <recommendedName>
        <fullName evidence="4 5">Large ribosomal subunit protein bL33</fullName>
    </recommendedName>
</protein>
<dbReference type="NCBIfam" id="TIGR01023">
    <property type="entry name" value="rpmG_bact"/>
    <property type="match status" value="1"/>
</dbReference>
<keyword evidence="3 5" id="KW-0687">Ribonucleoprotein</keyword>
<name>A0A2H0WWV7_9BACT</name>
<comment type="similarity">
    <text evidence="1 5">Belongs to the bacterial ribosomal protein bL33 family.</text>
</comment>
<dbReference type="AlphaFoldDB" id="A0A2H0WWV7"/>
<evidence type="ECO:0000256" key="5">
    <source>
        <dbReference type="HAMAP-Rule" id="MF_00294"/>
    </source>
</evidence>
<gene>
    <name evidence="5 6" type="primary">rpmG</name>
    <name evidence="6" type="ORF">COT61_00120</name>
</gene>
<comment type="caution">
    <text evidence="6">The sequence shown here is derived from an EMBL/GenBank/DDBJ whole genome shotgun (WGS) entry which is preliminary data.</text>
</comment>
<dbReference type="GO" id="GO:0003735">
    <property type="term" value="F:structural constituent of ribosome"/>
    <property type="evidence" value="ECO:0007669"/>
    <property type="project" value="InterPro"/>
</dbReference>
<dbReference type="NCBIfam" id="NF001764">
    <property type="entry name" value="PRK00504.1"/>
    <property type="match status" value="1"/>
</dbReference>
<accession>A0A2H0WWV7</accession>
<dbReference type="GO" id="GO:0005840">
    <property type="term" value="C:ribosome"/>
    <property type="evidence" value="ECO:0007669"/>
    <property type="project" value="UniProtKB-KW"/>
</dbReference>
<dbReference type="GO" id="GO:0005737">
    <property type="term" value="C:cytoplasm"/>
    <property type="evidence" value="ECO:0007669"/>
    <property type="project" value="UniProtKB-ARBA"/>
</dbReference>
<dbReference type="SUPFAM" id="SSF57829">
    <property type="entry name" value="Zn-binding ribosomal proteins"/>
    <property type="match status" value="1"/>
</dbReference>
<sequence length="53" mass="6510">MKKKRDLKKLQCTVCKRYNYYVYKSRGAKEKKLAMKKFCKWCKKHTPHKEAKV</sequence>
<dbReference type="Gene3D" id="2.20.28.120">
    <property type="entry name" value="Ribosomal protein L33"/>
    <property type="match status" value="1"/>
</dbReference>
<evidence type="ECO:0000256" key="2">
    <source>
        <dbReference type="ARBA" id="ARBA00022980"/>
    </source>
</evidence>
<evidence type="ECO:0000256" key="4">
    <source>
        <dbReference type="ARBA" id="ARBA00035176"/>
    </source>
</evidence>
<dbReference type="InterPro" id="IPR011332">
    <property type="entry name" value="Ribosomal_zn-bd"/>
</dbReference>
<dbReference type="GO" id="GO:0006412">
    <property type="term" value="P:translation"/>
    <property type="evidence" value="ECO:0007669"/>
    <property type="project" value="UniProtKB-UniRule"/>
</dbReference>
<evidence type="ECO:0000313" key="7">
    <source>
        <dbReference type="Proteomes" id="UP000229080"/>
    </source>
</evidence>
<reference evidence="7" key="1">
    <citation type="submission" date="2017-09" db="EMBL/GenBank/DDBJ databases">
        <title>Depth-based differentiation of microbial function through sediment-hosted aquifers and enrichment of novel symbionts in the deep terrestrial subsurface.</title>
        <authorList>
            <person name="Probst A.J."/>
            <person name="Ladd B."/>
            <person name="Jarett J.K."/>
            <person name="Geller-Mcgrath D.E."/>
            <person name="Sieber C.M.K."/>
            <person name="Emerson J.B."/>
            <person name="Anantharaman K."/>
            <person name="Thomas B.C."/>
            <person name="Malmstrom R."/>
            <person name="Stieglmeier M."/>
            <person name="Klingl A."/>
            <person name="Woyke T."/>
            <person name="Ryan C.M."/>
            <person name="Banfield J.F."/>
        </authorList>
    </citation>
    <scope>NUCLEOTIDE SEQUENCE [LARGE SCALE GENOMIC DNA]</scope>
</reference>
<dbReference type="EMBL" id="PEZF01000007">
    <property type="protein sequence ID" value="PIS17143.1"/>
    <property type="molecule type" value="Genomic_DNA"/>
</dbReference>
<keyword evidence="2 5" id="KW-0689">Ribosomal protein</keyword>
<dbReference type="InterPro" id="IPR038584">
    <property type="entry name" value="Ribosomal_bL33_sf"/>
</dbReference>
<proteinExistence type="inferred from homology"/>
<organism evidence="6 7">
    <name type="scientific">Candidatus Portnoybacteria bacterium CG09_land_8_20_14_0_10_44_13</name>
    <dbReference type="NCBI Taxonomy" id="1974811"/>
    <lineage>
        <taxon>Bacteria</taxon>
        <taxon>Candidatus Portnoyibacteriota</taxon>
    </lineage>
</organism>
<evidence type="ECO:0000313" key="6">
    <source>
        <dbReference type="EMBL" id="PIS17143.1"/>
    </source>
</evidence>
<evidence type="ECO:0000256" key="3">
    <source>
        <dbReference type="ARBA" id="ARBA00023274"/>
    </source>
</evidence>
<dbReference type="Proteomes" id="UP000229080">
    <property type="component" value="Unassembled WGS sequence"/>
</dbReference>
<evidence type="ECO:0000256" key="1">
    <source>
        <dbReference type="ARBA" id="ARBA00007596"/>
    </source>
</evidence>
<dbReference type="InterPro" id="IPR001705">
    <property type="entry name" value="Ribosomal_bL33"/>
</dbReference>